<accession>A0ACB8YE41</accession>
<organism evidence="1 2">
    <name type="scientific">Arctium lappa</name>
    <name type="common">Greater burdock</name>
    <name type="synonym">Lappa major</name>
    <dbReference type="NCBI Taxonomy" id="4217"/>
    <lineage>
        <taxon>Eukaryota</taxon>
        <taxon>Viridiplantae</taxon>
        <taxon>Streptophyta</taxon>
        <taxon>Embryophyta</taxon>
        <taxon>Tracheophyta</taxon>
        <taxon>Spermatophyta</taxon>
        <taxon>Magnoliopsida</taxon>
        <taxon>eudicotyledons</taxon>
        <taxon>Gunneridae</taxon>
        <taxon>Pentapetalae</taxon>
        <taxon>asterids</taxon>
        <taxon>campanulids</taxon>
        <taxon>Asterales</taxon>
        <taxon>Asteraceae</taxon>
        <taxon>Carduoideae</taxon>
        <taxon>Cardueae</taxon>
        <taxon>Arctiinae</taxon>
        <taxon>Arctium</taxon>
    </lineage>
</organism>
<evidence type="ECO:0000313" key="1">
    <source>
        <dbReference type="EMBL" id="KAI3681878.1"/>
    </source>
</evidence>
<proteinExistence type="predicted"/>
<dbReference type="EMBL" id="CM042059">
    <property type="protein sequence ID" value="KAI3681878.1"/>
    <property type="molecule type" value="Genomic_DNA"/>
</dbReference>
<evidence type="ECO:0000313" key="2">
    <source>
        <dbReference type="Proteomes" id="UP001055879"/>
    </source>
</evidence>
<sequence length="232" mass="25865">MINQDDLGGMLSPMGGKTLGPNNELRIGIRRLVQRIPVILSSESQIGVLASASQALYKNKEFVVYYNPRAFPFIVGVNQYLKSDVYNFSPGMHVIMRIKGEDPKNEKRGVIVEQTTISTEWPESEWRSLKVHWNVPSGRSLLRMPERVSPWQLEPILEDGRSYVGEASSSRNTRPRISDHGPTHCANALSEESLNPVHVIPSSSTGLADNGRECENLEVLRLFGVDIPVSTL</sequence>
<dbReference type="Proteomes" id="UP001055879">
    <property type="component" value="Linkage Group LG13"/>
</dbReference>
<protein>
    <submittedName>
        <fullName evidence="1">Uncharacterized protein</fullName>
    </submittedName>
</protein>
<reference evidence="1 2" key="2">
    <citation type="journal article" date="2022" name="Mol. Ecol. Resour.">
        <title>The genomes of chicory, endive, great burdock and yacon provide insights into Asteraceae paleo-polyploidization history and plant inulin production.</title>
        <authorList>
            <person name="Fan W."/>
            <person name="Wang S."/>
            <person name="Wang H."/>
            <person name="Wang A."/>
            <person name="Jiang F."/>
            <person name="Liu H."/>
            <person name="Zhao H."/>
            <person name="Xu D."/>
            <person name="Zhang Y."/>
        </authorList>
    </citation>
    <scope>NUCLEOTIDE SEQUENCE [LARGE SCALE GENOMIC DNA]</scope>
    <source>
        <strain evidence="2">cv. Niubang</strain>
    </source>
</reference>
<keyword evidence="2" id="KW-1185">Reference proteome</keyword>
<comment type="caution">
    <text evidence="1">The sequence shown here is derived from an EMBL/GenBank/DDBJ whole genome shotgun (WGS) entry which is preliminary data.</text>
</comment>
<reference evidence="2" key="1">
    <citation type="journal article" date="2022" name="Mol. Ecol. Resour.">
        <title>The genomes of chicory, endive, great burdock and yacon provide insights into Asteraceae palaeo-polyploidization history and plant inulin production.</title>
        <authorList>
            <person name="Fan W."/>
            <person name="Wang S."/>
            <person name="Wang H."/>
            <person name="Wang A."/>
            <person name="Jiang F."/>
            <person name="Liu H."/>
            <person name="Zhao H."/>
            <person name="Xu D."/>
            <person name="Zhang Y."/>
        </authorList>
    </citation>
    <scope>NUCLEOTIDE SEQUENCE [LARGE SCALE GENOMIC DNA]</scope>
    <source>
        <strain evidence="2">cv. Niubang</strain>
    </source>
</reference>
<gene>
    <name evidence="1" type="ORF">L6452_36683</name>
</gene>
<name>A0ACB8YE41_ARCLA</name>